<reference evidence="7 8" key="1">
    <citation type="submission" date="2023-08" db="EMBL/GenBank/DDBJ databases">
        <title>A Necator americanus chromosomal reference genome.</title>
        <authorList>
            <person name="Ilik V."/>
            <person name="Petrzelkova K.J."/>
            <person name="Pardy F."/>
            <person name="Fuh T."/>
            <person name="Niatou-Singa F.S."/>
            <person name="Gouil Q."/>
            <person name="Baker L."/>
            <person name="Ritchie M.E."/>
            <person name="Jex A.R."/>
            <person name="Gazzola D."/>
            <person name="Li H."/>
            <person name="Toshio Fujiwara R."/>
            <person name="Zhan B."/>
            <person name="Aroian R.V."/>
            <person name="Pafco B."/>
            <person name="Schwarz E.M."/>
        </authorList>
    </citation>
    <scope>NUCLEOTIDE SEQUENCE [LARGE SCALE GENOMIC DNA]</scope>
    <source>
        <strain evidence="7 8">Aroian</strain>
        <tissue evidence="7">Whole animal</tissue>
    </source>
</reference>
<feature type="region of interest" description="Disordered" evidence="4">
    <location>
        <begin position="697"/>
        <end position="733"/>
    </location>
</feature>
<dbReference type="PANTHER" id="PTHR44157:SF1">
    <property type="entry name" value="DNAJ HOMOLOG SUBFAMILY C MEMBER 11"/>
    <property type="match status" value="1"/>
</dbReference>
<dbReference type="Pfam" id="PF22774">
    <property type="entry name" value="DNAJC11_beta-barrel"/>
    <property type="match status" value="1"/>
</dbReference>
<evidence type="ECO:0000256" key="2">
    <source>
        <dbReference type="ARBA" id="ARBA00023136"/>
    </source>
</evidence>
<keyword evidence="5" id="KW-0812">Transmembrane</keyword>
<comment type="subcellular location">
    <subcellularLocation>
        <location evidence="1">Membrane</location>
    </subcellularLocation>
</comment>
<protein>
    <recommendedName>
        <fullName evidence="6">J domain-containing protein</fullName>
    </recommendedName>
</protein>
<comment type="caution">
    <text evidence="7">The sequence shown here is derived from an EMBL/GenBank/DDBJ whole genome shotgun (WGS) entry which is preliminary data.</text>
</comment>
<evidence type="ECO:0000256" key="1">
    <source>
        <dbReference type="ARBA" id="ARBA00004370"/>
    </source>
</evidence>
<dbReference type="InterPro" id="IPR018253">
    <property type="entry name" value="DnaJ_domain_CS"/>
</dbReference>
<dbReference type="SUPFAM" id="SSF46565">
    <property type="entry name" value="Chaperone J-domain"/>
    <property type="match status" value="1"/>
</dbReference>
<dbReference type="InterPro" id="IPR052243">
    <property type="entry name" value="Mito_inner_membrane_organizer"/>
</dbReference>
<dbReference type="CDD" id="cd06257">
    <property type="entry name" value="DnaJ"/>
    <property type="match status" value="1"/>
</dbReference>
<dbReference type="EMBL" id="JAVFWL010000002">
    <property type="protein sequence ID" value="KAK6734254.1"/>
    <property type="molecule type" value="Genomic_DNA"/>
</dbReference>
<organism evidence="7 8">
    <name type="scientific">Necator americanus</name>
    <name type="common">Human hookworm</name>
    <dbReference type="NCBI Taxonomy" id="51031"/>
    <lineage>
        <taxon>Eukaryota</taxon>
        <taxon>Metazoa</taxon>
        <taxon>Ecdysozoa</taxon>
        <taxon>Nematoda</taxon>
        <taxon>Chromadorea</taxon>
        <taxon>Rhabditida</taxon>
        <taxon>Rhabditina</taxon>
        <taxon>Rhabditomorpha</taxon>
        <taxon>Strongyloidea</taxon>
        <taxon>Ancylostomatidae</taxon>
        <taxon>Bunostominae</taxon>
        <taxon>Necator</taxon>
    </lineage>
</organism>
<dbReference type="PROSITE" id="PS50076">
    <property type="entry name" value="DNAJ_2"/>
    <property type="match status" value="1"/>
</dbReference>
<feature type="domain" description="J" evidence="6">
    <location>
        <begin position="79"/>
        <end position="147"/>
    </location>
</feature>
<dbReference type="Pfam" id="PF11875">
    <property type="entry name" value="DnaJ-like_C11_C"/>
    <property type="match status" value="1"/>
</dbReference>
<dbReference type="InterPro" id="IPR036869">
    <property type="entry name" value="J_dom_sf"/>
</dbReference>
<gene>
    <name evidence="7" type="primary">Necator_chrII.g5600</name>
    <name evidence="7" type="ORF">RB195_017807</name>
</gene>
<dbReference type="InterPro" id="IPR001623">
    <property type="entry name" value="DnaJ_domain"/>
</dbReference>
<dbReference type="SMART" id="SM00271">
    <property type="entry name" value="DnaJ"/>
    <property type="match status" value="1"/>
</dbReference>
<accession>A0ABR1C6V4</accession>
<keyword evidence="8" id="KW-1185">Reference proteome</keyword>
<feature type="transmembrane region" description="Helical" evidence="5">
    <location>
        <begin position="813"/>
        <end position="831"/>
    </location>
</feature>
<evidence type="ECO:0000256" key="3">
    <source>
        <dbReference type="ARBA" id="ARBA00023186"/>
    </source>
</evidence>
<keyword evidence="2 5" id="KW-0472">Membrane</keyword>
<dbReference type="InterPro" id="IPR024586">
    <property type="entry name" value="DnaJ-like_C11_C"/>
</dbReference>
<proteinExistence type="predicted"/>
<evidence type="ECO:0000256" key="4">
    <source>
        <dbReference type="SAM" id="MobiDB-lite"/>
    </source>
</evidence>
<dbReference type="PANTHER" id="PTHR44157">
    <property type="entry name" value="DNAJ HOMOLOG SUBFAMILY C MEMBER 11"/>
    <property type="match status" value="1"/>
</dbReference>
<evidence type="ECO:0000259" key="6">
    <source>
        <dbReference type="PROSITE" id="PS50076"/>
    </source>
</evidence>
<dbReference type="PRINTS" id="PR00625">
    <property type="entry name" value="JDOMAIN"/>
</dbReference>
<name>A0ABR1C6V4_NECAM</name>
<evidence type="ECO:0000256" key="5">
    <source>
        <dbReference type="SAM" id="Phobius"/>
    </source>
</evidence>
<sequence>MEYGLSHLPQTVDLGAFPSWSWDALGEKSYIVDIALRFERAKKPLIFGVLVTVMSVSSGSSLCGDQDQDLLLDEEEDIDFYAILNVPKNATEEEINKAYRRRCLIFHPDRHNDEDDKKEAEKIFVQLRRAHETLMDPKQRAIYDALGVQGLDTQGWELVSRSANPENIRKEYEFLQRLKEQELMLQRVHPSSGFIVKTSFAGLFQENYDDRYPPQLIGIAVSQAVDCAMTATDRVGLTGRVKSANGRGDGNMSLIWKKSAGQFHIENMLTASSDMINLSCRVARSIYTRAAVIVQPSLQYFPMQETFAPALTLIYSMRLRSRWQGSIILNLTPLQSAITTTVVHTENNQPKAVANFTLSPSNSNVRLAYFVRNPERDAFTESAIQLSVFGISPSIHFERRLSRFSRIGCALHFSFPSCMMTAKFKIKTGQSSFEWQVVLCDDRESLARSTIYGVVVPVVLFQLATKVVFRKWCDRFASLFDDRSHEHEVDTAKQEEAARVINLMRPTADRIRREEQRKLGIVILDARYGQSESSGSSSYILAGDRTIDVTVPLQAMVNDSQLRIYSVKSQLPGFYDPCPGEPKMLHYLMTCRYKFPPNLIGYPPRIRCDVVTLSKLFLCAQKNEYISSHMAYNTRLVAVVCQHSKMSNGKGTEAPVVATVSDAAPSAPPIVREDLQTTSDDSTLPAASSDVQLNQARAAPGGAHNPSPYSEPPPSYQMAVGYPTTPYPSGGQPQMPTVPPGYLPKPYPSHPQQPGQPPIYYATHTVGMGQFPQGDGIPVATQVVVAVGNGFTCPHCNVGVVTKETDMCCMLCLILLTIFTFPFGLVFLCCLPCTSDLRKYHEEVVIFAGACWMPAPRISNILIPKL</sequence>
<dbReference type="PROSITE" id="PS00636">
    <property type="entry name" value="DNAJ_1"/>
    <property type="match status" value="1"/>
</dbReference>
<evidence type="ECO:0000313" key="8">
    <source>
        <dbReference type="Proteomes" id="UP001303046"/>
    </source>
</evidence>
<keyword evidence="3" id="KW-0143">Chaperone</keyword>
<keyword evidence="5" id="KW-1133">Transmembrane helix</keyword>
<dbReference type="Pfam" id="PF00226">
    <property type="entry name" value="DnaJ"/>
    <property type="match status" value="1"/>
</dbReference>
<dbReference type="Proteomes" id="UP001303046">
    <property type="component" value="Unassembled WGS sequence"/>
</dbReference>
<evidence type="ECO:0000313" key="7">
    <source>
        <dbReference type="EMBL" id="KAK6734254.1"/>
    </source>
</evidence>
<dbReference type="Gene3D" id="1.10.287.110">
    <property type="entry name" value="DnaJ domain"/>
    <property type="match status" value="1"/>
</dbReference>
<dbReference type="InterPro" id="IPR055225">
    <property type="entry name" value="DNAJC11-like_beta-barrel"/>
</dbReference>